<feature type="signal peptide" evidence="1">
    <location>
        <begin position="1"/>
        <end position="18"/>
    </location>
</feature>
<dbReference type="Gene3D" id="2.40.128.20">
    <property type="match status" value="1"/>
</dbReference>
<dbReference type="EMBL" id="GFPF01002600">
    <property type="protein sequence ID" value="MAA13746.1"/>
    <property type="molecule type" value="Transcribed_RNA"/>
</dbReference>
<accession>A0A224Y812</accession>
<dbReference type="InterPro" id="IPR012674">
    <property type="entry name" value="Calycin"/>
</dbReference>
<evidence type="ECO:0008006" key="3">
    <source>
        <dbReference type="Google" id="ProtNLM"/>
    </source>
</evidence>
<keyword evidence="1" id="KW-0732">Signal</keyword>
<evidence type="ECO:0000256" key="1">
    <source>
        <dbReference type="SAM" id="SignalP"/>
    </source>
</evidence>
<evidence type="ECO:0000313" key="2">
    <source>
        <dbReference type="EMBL" id="MAA13746.1"/>
    </source>
</evidence>
<name>A0A224Y812_9ACAR</name>
<organism evidence="2">
    <name type="scientific">Rhipicephalus zambeziensis</name>
    <dbReference type="NCBI Taxonomy" id="60191"/>
    <lineage>
        <taxon>Eukaryota</taxon>
        <taxon>Metazoa</taxon>
        <taxon>Ecdysozoa</taxon>
        <taxon>Arthropoda</taxon>
        <taxon>Chelicerata</taxon>
        <taxon>Arachnida</taxon>
        <taxon>Acari</taxon>
        <taxon>Parasitiformes</taxon>
        <taxon>Ixodida</taxon>
        <taxon>Ixodoidea</taxon>
        <taxon>Ixodidae</taxon>
        <taxon>Rhipicephalinae</taxon>
        <taxon>Rhipicephalus</taxon>
        <taxon>Rhipicephalus</taxon>
    </lineage>
</organism>
<dbReference type="AlphaFoldDB" id="A0A224Y812"/>
<reference evidence="2" key="1">
    <citation type="journal article" date="2017" name="Parasit. Vectors">
        <title>Sialotranscriptomics of Rhipicephalus zambeziensis reveals intricate expression profiles of secretory proteins and suggests tight temporal transcriptional regulation during blood-feeding.</title>
        <authorList>
            <person name="de Castro M.H."/>
            <person name="de Klerk D."/>
            <person name="Pienaar R."/>
            <person name="Rees D.J.G."/>
            <person name="Mans B.J."/>
        </authorList>
    </citation>
    <scope>NUCLEOTIDE SEQUENCE</scope>
    <source>
        <tissue evidence="2">Salivary glands</tissue>
    </source>
</reference>
<proteinExistence type="predicted"/>
<sequence length="192" mass="21869">MGALPLFLVFGLVVNLHGASLDDLIEALDTRSPVWQLRRNYENEQGGKKRMCVRWQKQNVTKEEYQYDYSYKIDNQYVDKGIINATLGTVNQSGVINVTDIDSGHTILYTLKLWNQTSKCFVLTREVSVGKSVEESVSVGESVEKRSTEMVECEVHAWLSKPGQYSSTLCEKEYNETCGNIKFETFSDHDCM</sequence>
<feature type="chain" id="PRO_5012352678" description="Lipocalin" evidence="1">
    <location>
        <begin position="19"/>
        <end position="192"/>
    </location>
</feature>
<protein>
    <recommendedName>
        <fullName evidence="3">Lipocalin</fullName>
    </recommendedName>
</protein>